<evidence type="ECO:0000313" key="2">
    <source>
        <dbReference type="EMBL" id="EGP94139.1"/>
    </source>
</evidence>
<gene>
    <name evidence="2" type="ORF">MY1_1383</name>
</gene>
<dbReference type="AlphaFoldDB" id="F9CYH7"/>
<name>F9CYH7_9ARCH</name>
<keyword evidence="2" id="KW-0456">Lyase</keyword>
<protein>
    <submittedName>
        <fullName evidence="2">Streptogramin lyase</fullName>
    </submittedName>
</protein>
<evidence type="ECO:0000313" key="3">
    <source>
        <dbReference type="Proteomes" id="UP000004440"/>
    </source>
</evidence>
<dbReference type="Proteomes" id="UP000004440">
    <property type="component" value="Unassembled WGS sequence"/>
</dbReference>
<keyword evidence="3" id="KW-1185">Reference proteome</keyword>
<dbReference type="InterPro" id="IPR001258">
    <property type="entry name" value="NHL_repeat"/>
</dbReference>
<accession>F9CYH7</accession>
<keyword evidence="1" id="KW-0677">Repeat</keyword>
<dbReference type="Gene3D" id="2.130.10.10">
    <property type="entry name" value="YVTN repeat-like/Quinoprotein amine dehydrogenase"/>
    <property type="match status" value="2"/>
</dbReference>
<evidence type="ECO:0000256" key="1">
    <source>
        <dbReference type="ARBA" id="ARBA00022737"/>
    </source>
</evidence>
<sequence>MLTSLSAGVLLNNKPINQNEEITKTGTPADNFPDSQRAQFCGSSTAKSTKFIKEYSIPTVCTNPLAVVTDYSGNVWFAETNTGKLGKFDPNTESFIEFENPFWPKNGRSMIWGMDYSPDGSVWYTDESYDSIWKFTPDNQKYQRIDFPSDGDSLPQKLKILGSQVVINDFNGNKLTFLDPTLSDEELSYLNIPSPVDGSVTGDFAIDEDNNVWYTNWIFQQGGVLVKFDQDAYRTSIATANGSSLPALDFIQVFQLPTDLLTPNGLTVSDGLIWIADTSNSAIFTFNPDTNQFISYPTSDPKVSTYGNSTGVIKSPISRPYWIESNSVGQLVFNEQTANSIAVLDPKTDSLVEYLVPSKNPAWGDCDLNFNCGLAQVFDFAIYKDKIWFTEWVENNIGVVDTSVPLPFDVTLDTQNISLLPGESKNISLTITPQSTITEDVSLILSDYVTFLDATSDKSVPFQLDSSITGDVKISASDEAAPGTYKVLIGAQIEDVSISKFVTVTILP</sequence>
<organism evidence="2 3">
    <name type="scientific">Nitrosarchaeum koreense MY1</name>
    <dbReference type="NCBI Taxonomy" id="1001994"/>
    <lineage>
        <taxon>Archaea</taxon>
        <taxon>Nitrososphaerota</taxon>
        <taxon>Nitrososphaeria</taxon>
        <taxon>Nitrosopumilales</taxon>
        <taxon>Nitrosopumilaceae</taxon>
        <taxon>Nitrosarchaeum</taxon>
    </lineage>
</organism>
<dbReference type="RefSeq" id="WP_007551054.1">
    <property type="nucleotide sequence ID" value="NZ_AFPU01000001.1"/>
</dbReference>
<dbReference type="STRING" id="1001994.MY1_1383"/>
<dbReference type="Pfam" id="PF01436">
    <property type="entry name" value="NHL"/>
    <property type="match status" value="1"/>
</dbReference>
<dbReference type="InterPro" id="IPR051344">
    <property type="entry name" value="Vgb"/>
</dbReference>
<comment type="caution">
    <text evidence="2">The sequence shown here is derived from an EMBL/GenBank/DDBJ whole genome shotgun (WGS) entry which is preliminary data.</text>
</comment>
<dbReference type="PATRIC" id="fig|1001994.6.peg.1367"/>
<dbReference type="PANTHER" id="PTHR40274">
    <property type="entry name" value="VIRGINIAMYCIN B LYASE"/>
    <property type="match status" value="1"/>
</dbReference>
<proteinExistence type="predicted"/>
<dbReference type="PANTHER" id="PTHR40274:SF3">
    <property type="entry name" value="VIRGINIAMYCIN B LYASE"/>
    <property type="match status" value="1"/>
</dbReference>
<reference evidence="2 3" key="1">
    <citation type="journal article" date="2011" name="J. Bacteriol.">
        <title>Genome Sequence of an Ammonia-Oxidizing Soil Archaeon, "Candidatus Nitrosoarchaeum koreensis" MY1.</title>
        <authorList>
            <person name="Kim B.K."/>
            <person name="Jung M.Y."/>
            <person name="Yu D.S."/>
            <person name="Park S.J."/>
            <person name="Oh T.K."/>
            <person name="Rhee S.K."/>
            <person name="Kim J.F."/>
        </authorList>
    </citation>
    <scope>NUCLEOTIDE SEQUENCE [LARGE SCALE GENOMIC DNA]</scope>
    <source>
        <strain evidence="2 3">MY1</strain>
    </source>
</reference>
<dbReference type="InterPro" id="IPR015943">
    <property type="entry name" value="WD40/YVTN_repeat-like_dom_sf"/>
</dbReference>
<dbReference type="GO" id="GO:0016829">
    <property type="term" value="F:lyase activity"/>
    <property type="evidence" value="ECO:0007669"/>
    <property type="project" value="UniProtKB-KW"/>
</dbReference>
<dbReference type="SUPFAM" id="SSF101898">
    <property type="entry name" value="NHL repeat"/>
    <property type="match status" value="1"/>
</dbReference>
<dbReference type="EMBL" id="AFPU01000001">
    <property type="protein sequence ID" value="EGP94139.1"/>
    <property type="molecule type" value="Genomic_DNA"/>
</dbReference>